<evidence type="ECO:0000313" key="1">
    <source>
        <dbReference type="EMBL" id="CAG7629449.1"/>
    </source>
</evidence>
<feature type="non-terminal residue" evidence="1">
    <location>
        <position position="1"/>
    </location>
</feature>
<keyword evidence="2" id="KW-1185">Reference proteome</keyword>
<gene>
    <name evidence="1" type="ORF">AFUS01_LOCUS45</name>
</gene>
<comment type="caution">
    <text evidence="1">The sequence shown here is derived from an EMBL/GenBank/DDBJ whole genome shotgun (WGS) entry which is preliminary data.</text>
</comment>
<evidence type="ECO:0000313" key="2">
    <source>
        <dbReference type="Proteomes" id="UP000708208"/>
    </source>
</evidence>
<sequence>MAPSILIKCRGPAQGRTTTTGRYRFTGESQPTYIIT</sequence>
<dbReference type="Proteomes" id="UP000708208">
    <property type="component" value="Unassembled WGS sequence"/>
</dbReference>
<dbReference type="EMBL" id="CAJVCH010000002">
    <property type="protein sequence ID" value="CAG7629449.1"/>
    <property type="molecule type" value="Genomic_DNA"/>
</dbReference>
<accession>A0A8J2J1A6</accession>
<organism evidence="1 2">
    <name type="scientific">Allacma fusca</name>
    <dbReference type="NCBI Taxonomy" id="39272"/>
    <lineage>
        <taxon>Eukaryota</taxon>
        <taxon>Metazoa</taxon>
        <taxon>Ecdysozoa</taxon>
        <taxon>Arthropoda</taxon>
        <taxon>Hexapoda</taxon>
        <taxon>Collembola</taxon>
        <taxon>Symphypleona</taxon>
        <taxon>Sminthuridae</taxon>
        <taxon>Allacma</taxon>
    </lineage>
</organism>
<name>A0A8J2J1A6_9HEXA</name>
<protein>
    <submittedName>
        <fullName evidence="1">Uncharacterized protein</fullName>
    </submittedName>
</protein>
<dbReference type="AlphaFoldDB" id="A0A8J2J1A6"/>
<proteinExistence type="predicted"/>
<reference evidence="1" key="1">
    <citation type="submission" date="2021-06" db="EMBL/GenBank/DDBJ databases">
        <authorList>
            <person name="Hodson N. C."/>
            <person name="Mongue J. A."/>
            <person name="Jaron S. K."/>
        </authorList>
    </citation>
    <scope>NUCLEOTIDE SEQUENCE</scope>
</reference>